<gene>
    <name evidence="3" type="ORF">DCAR_0727109</name>
</gene>
<dbReference type="InterPro" id="IPR001810">
    <property type="entry name" value="F-box_dom"/>
</dbReference>
<dbReference type="InterPro" id="IPR050942">
    <property type="entry name" value="F-box_BR-signaling"/>
</dbReference>
<dbReference type="EMBL" id="CP093349">
    <property type="protein sequence ID" value="WOH07676.1"/>
    <property type="molecule type" value="Genomic_DNA"/>
</dbReference>
<dbReference type="InterPro" id="IPR005174">
    <property type="entry name" value="KIB1-4_b-propeller"/>
</dbReference>
<accession>A0A161Y2Y5</accession>
<reference evidence="3" key="1">
    <citation type="journal article" date="2016" name="Nat. Genet.">
        <title>A high-quality carrot genome assembly provides new insights into carotenoid accumulation and asterid genome evolution.</title>
        <authorList>
            <person name="Iorizzo M."/>
            <person name="Ellison S."/>
            <person name="Senalik D."/>
            <person name="Zeng P."/>
            <person name="Satapoomin P."/>
            <person name="Huang J."/>
            <person name="Bowman M."/>
            <person name="Iovene M."/>
            <person name="Sanseverino W."/>
            <person name="Cavagnaro P."/>
            <person name="Yildiz M."/>
            <person name="Macko-Podgorni A."/>
            <person name="Moranska E."/>
            <person name="Grzebelus E."/>
            <person name="Grzebelus D."/>
            <person name="Ashrafi H."/>
            <person name="Zheng Z."/>
            <person name="Cheng S."/>
            <person name="Spooner D."/>
            <person name="Van Deynze A."/>
            <person name="Simon P."/>
        </authorList>
    </citation>
    <scope>NUCLEOTIDE SEQUENCE</scope>
    <source>
        <tissue evidence="3">Leaf</tissue>
    </source>
</reference>
<feature type="domain" description="F-box" evidence="2">
    <location>
        <begin position="3"/>
        <end position="43"/>
    </location>
</feature>
<dbReference type="Proteomes" id="UP000077755">
    <property type="component" value="Chromosome 7"/>
</dbReference>
<dbReference type="Gene3D" id="1.20.1280.50">
    <property type="match status" value="1"/>
</dbReference>
<evidence type="ECO:0000259" key="1">
    <source>
        <dbReference type="Pfam" id="PF03478"/>
    </source>
</evidence>
<evidence type="ECO:0000313" key="3">
    <source>
        <dbReference type="EMBL" id="WOH07676.1"/>
    </source>
</evidence>
<feature type="domain" description="KIB1-4 beta-propeller" evidence="1">
    <location>
        <begin position="106"/>
        <end position="386"/>
    </location>
</feature>
<name>A0A161Y2Y5_DAUCS</name>
<protein>
    <submittedName>
        <fullName evidence="3">Uncharacterized protein</fullName>
    </submittedName>
</protein>
<evidence type="ECO:0000313" key="4">
    <source>
        <dbReference type="Proteomes" id="UP000077755"/>
    </source>
</evidence>
<dbReference type="PANTHER" id="PTHR44259:SF15">
    <property type="entry name" value="F-BOX PROTEIN KIB2-RELATED"/>
    <property type="match status" value="1"/>
</dbReference>
<sequence>MSWGDLPIDLLSAIFRYLTNDVCYLPDLYQCVYVCSSWRHVAKELCQCSVVRTAPWLLIPREQPDRLVFDTGLYDSHNKTSIVFDNSSSSILSLGMPISSTDQKIIVYASHGGWLLLGPVFKWLPSESSESEHPLFLYNPLLRVVIKLPPLPSHLRLYDNTQFVMSESSPGDPKCILCIKINWGVLAFCKPSTVLPSSWVLSVQPSSSKFYVVSMIFHKENFYTMDDDRALYVHPGITDFFLNGNGSGDMSRTWPWPVIENKVALSTYKYNAINDDCFIQLVESKNGELLMVERIFGDEHNMRISFNVYRLTIRGSYKKKNWGSDKNNCYYYWKEVSTLEENEALYIGCNDSVSISVNVSDSNHLNTYKPNCIYFFDEYGDELCSYGVVNLENNSIDEFDPEDDAGPKFCRLFTPTIPGYY</sequence>
<dbReference type="Pfam" id="PF12937">
    <property type="entry name" value="F-box-like"/>
    <property type="match status" value="1"/>
</dbReference>
<dbReference type="PANTHER" id="PTHR44259">
    <property type="entry name" value="OS07G0183000 PROTEIN-RELATED"/>
    <property type="match status" value="1"/>
</dbReference>
<dbReference type="Pfam" id="PF03478">
    <property type="entry name" value="Beta-prop_KIB1-4"/>
    <property type="match status" value="1"/>
</dbReference>
<keyword evidence="4" id="KW-1185">Reference proteome</keyword>
<dbReference type="SUPFAM" id="SSF81383">
    <property type="entry name" value="F-box domain"/>
    <property type="match status" value="1"/>
</dbReference>
<organism evidence="3 4">
    <name type="scientific">Daucus carota subsp. sativus</name>
    <name type="common">Carrot</name>
    <dbReference type="NCBI Taxonomy" id="79200"/>
    <lineage>
        <taxon>Eukaryota</taxon>
        <taxon>Viridiplantae</taxon>
        <taxon>Streptophyta</taxon>
        <taxon>Embryophyta</taxon>
        <taxon>Tracheophyta</taxon>
        <taxon>Spermatophyta</taxon>
        <taxon>Magnoliopsida</taxon>
        <taxon>eudicotyledons</taxon>
        <taxon>Gunneridae</taxon>
        <taxon>Pentapetalae</taxon>
        <taxon>asterids</taxon>
        <taxon>campanulids</taxon>
        <taxon>Apiales</taxon>
        <taxon>Apiaceae</taxon>
        <taxon>Apioideae</taxon>
        <taxon>Scandiceae</taxon>
        <taxon>Daucinae</taxon>
        <taxon>Daucus</taxon>
        <taxon>Daucus sect. Daucus</taxon>
    </lineage>
</organism>
<reference evidence="3" key="2">
    <citation type="submission" date="2022-03" db="EMBL/GenBank/DDBJ databases">
        <title>Draft title - Genomic analysis of global carrot germplasm unveils the trajectory of domestication and the origin of high carotenoid orange carrot.</title>
        <authorList>
            <person name="Iorizzo M."/>
            <person name="Ellison S."/>
            <person name="Senalik D."/>
            <person name="Macko-Podgorni A."/>
            <person name="Grzebelus D."/>
            <person name="Bostan H."/>
            <person name="Rolling W."/>
            <person name="Curaba J."/>
            <person name="Simon P."/>
        </authorList>
    </citation>
    <scope>NUCLEOTIDE SEQUENCE</scope>
    <source>
        <tissue evidence="3">Leaf</tissue>
    </source>
</reference>
<dbReference type="InterPro" id="IPR036047">
    <property type="entry name" value="F-box-like_dom_sf"/>
</dbReference>
<dbReference type="Gramene" id="KZM86499">
    <property type="protein sequence ID" value="KZM86499"/>
    <property type="gene ID" value="DCAR_023633"/>
</dbReference>
<proteinExistence type="predicted"/>
<evidence type="ECO:0000259" key="2">
    <source>
        <dbReference type="Pfam" id="PF12937"/>
    </source>
</evidence>
<dbReference type="AlphaFoldDB" id="A0A161Y2Y5"/>